<keyword evidence="10" id="KW-0407">Ion channel</keyword>
<comment type="subcellular location">
    <subcellularLocation>
        <location evidence="1">Membrane</location>
        <topology evidence="1">Multi-pass membrane protein</topology>
    </subcellularLocation>
</comment>
<accession>A0AAE0Q120</accession>
<evidence type="ECO:0000256" key="7">
    <source>
        <dbReference type="ARBA" id="ARBA00022989"/>
    </source>
</evidence>
<feature type="region of interest" description="Disordered" evidence="11">
    <location>
        <begin position="759"/>
        <end position="778"/>
    </location>
</feature>
<dbReference type="GO" id="GO:0005228">
    <property type="term" value="F:intracellular sodium-activated potassium channel activity"/>
    <property type="evidence" value="ECO:0007669"/>
    <property type="project" value="TreeGrafter"/>
</dbReference>
<dbReference type="Pfam" id="PF22614">
    <property type="entry name" value="Slo-like_RCK"/>
    <property type="match status" value="2"/>
</dbReference>
<keyword evidence="7" id="KW-1133">Transmembrane helix</keyword>
<feature type="domain" description="RCK N-terminal" evidence="12">
    <location>
        <begin position="372"/>
        <end position="524"/>
    </location>
</feature>
<keyword evidence="14" id="KW-1185">Reference proteome</keyword>
<evidence type="ECO:0000313" key="13">
    <source>
        <dbReference type="EMBL" id="KAK3511612.1"/>
    </source>
</evidence>
<keyword evidence="8" id="KW-0406">Ion transport</keyword>
<evidence type="ECO:0000256" key="10">
    <source>
        <dbReference type="ARBA" id="ARBA00023303"/>
    </source>
</evidence>
<feature type="region of interest" description="Disordered" evidence="11">
    <location>
        <begin position="870"/>
        <end position="906"/>
    </location>
</feature>
<gene>
    <name evidence="13" type="ORF">QTP70_011549</name>
</gene>
<evidence type="ECO:0000256" key="2">
    <source>
        <dbReference type="ARBA" id="ARBA00022448"/>
    </source>
</evidence>
<dbReference type="InterPro" id="IPR000477">
    <property type="entry name" value="RT_dom"/>
</dbReference>
<evidence type="ECO:0000259" key="12">
    <source>
        <dbReference type="PROSITE" id="PS51201"/>
    </source>
</evidence>
<evidence type="ECO:0000256" key="5">
    <source>
        <dbReference type="ARBA" id="ARBA00022826"/>
    </source>
</evidence>
<evidence type="ECO:0000256" key="6">
    <source>
        <dbReference type="ARBA" id="ARBA00022958"/>
    </source>
</evidence>
<feature type="region of interest" description="Disordered" evidence="11">
    <location>
        <begin position="805"/>
        <end position="854"/>
    </location>
</feature>
<dbReference type="InterPro" id="IPR047871">
    <property type="entry name" value="K_chnl_Slo-like"/>
</dbReference>
<feature type="region of interest" description="Disordered" evidence="11">
    <location>
        <begin position="1188"/>
        <end position="1275"/>
    </location>
</feature>
<comment type="caution">
    <text evidence="13">The sequence shown here is derived from an EMBL/GenBank/DDBJ whole genome shotgun (WGS) entry which is preliminary data.</text>
</comment>
<dbReference type="InterPro" id="IPR003148">
    <property type="entry name" value="RCK_N"/>
</dbReference>
<evidence type="ECO:0000256" key="11">
    <source>
        <dbReference type="SAM" id="MobiDB-lite"/>
    </source>
</evidence>
<keyword evidence="6" id="KW-0630">Potassium</keyword>
<dbReference type="FunFam" id="3.40.50.720:FF:000011">
    <property type="entry name" value="Potassium channel subfamily T member 1"/>
    <property type="match status" value="1"/>
</dbReference>
<dbReference type="Pfam" id="PF00078">
    <property type="entry name" value="RVT_1"/>
    <property type="match status" value="1"/>
</dbReference>
<evidence type="ECO:0000256" key="1">
    <source>
        <dbReference type="ARBA" id="ARBA00004141"/>
    </source>
</evidence>
<dbReference type="Pfam" id="PF03493">
    <property type="entry name" value="BK_channel_a"/>
    <property type="match status" value="1"/>
</dbReference>
<evidence type="ECO:0000313" key="14">
    <source>
        <dbReference type="Proteomes" id="UP001274896"/>
    </source>
</evidence>
<dbReference type="FunFam" id="3.40.50.720:FF:000034">
    <property type="entry name" value="Potassium channel subfamily T member 1"/>
    <property type="match status" value="1"/>
</dbReference>
<dbReference type="PROSITE" id="PS51201">
    <property type="entry name" value="RCK_N"/>
    <property type="match status" value="2"/>
</dbReference>
<dbReference type="GO" id="GO:0005886">
    <property type="term" value="C:plasma membrane"/>
    <property type="evidence" value="ECO:0007669"/>
    <property type="project" value="TreeGrafter"/>
</dbReference>
<evidence type="ECO:0000256" key="4">
    <source>
        <dbReference type="ARBA" id="ARBA00022692"/>
    </source>
</evidence>
<name>A0AAE0Q120_9TELE</name>
<dbReference type="InterPro" id="IPR003929">
    <property type="entry name" value="K_chnl_BK_asu"/>
</dbReference>
<keyword evidence="3" id="KW-0633">Potassium transport</keyword>
<proteinExistence type="predicted"/>
<feature type="compositionally biased region" description="Acidic residues" evidence="11">
    <location>
        <begin position="879"/>
        <end position="899"/>
    </location>
</feature>
<feature type="compositionally biased region" description="Acidic residues" evidence="11">
    <location>
        <begin position="1202"/>
        <end position="1275"/>
    </location>
</feature>
<dbReference type="EMBL" id="JAUCMX010000024">
    <property type="protein sequence ID" value="KAK3511612.1"/>
    <property type="molecule type" value="Genomic_DNA"/>
</dbReference>
<dbReference type="PANTHER" id="PTHR10027:SF35">
    <property type="entry name" value="POTASSIUM CHANNEL SUBFAMILY T MEMBER 2-LIKE"/>
    <property type="match status" value="1"/>
</dbReference>
<feature type="domain" description="RCK N-terminal" evidence="12">
    <location>
        <begin position="967"/>
        <end position="1107"/>
    </location>
</feature>
<keyword evidence="5" id="KW-0631">Potassium channel</keyword>
<dbReference type="Proteomes" id="UP001274896">
    <property type="component" value="Unassembled WGS sequence"/>
</dbReference>
<evidence type="ECO:0000256" key="3">
    <source>
        <dbReference type="ARBA" id="ARBA00022538"/>
    </source>
</evidence>
<dbReference type="GO" id="GO:0015271">
    <property type="term" value="F:outward rectifier potassium channel activity"/>
    <property type="evidence" value="ECO:0007669"/>
    <property type="project" value="TreeGrafter"/>
</dbReference>
<evidence type="ECO:0000256" key="9">
    <source>
        <dbReference type="ARBA" id="ARBA00023136"/>
    </source>
</evidence>
<keyword evidence="2" id="KW-0813">Transport</keyword>
<organism evidence="13 14">
    <name type="scientific">Hemibagrus guttatus</name>
    <dbReference type="NCBI Taxonomy" id="175788"/>
    <lineage>
        <taxon>Eukaryota</taxon>
        <taxon>Metazoa</taxon>
        <taxon>Chordata</taxon>
        <taxon>Craniata</taxon>
        <taxon>Vertebrata</taxon>
        <taxon>Euteleostomi</taxon>
        <taxon>Actinopterygii</taxon>
        <taxon>Neopterygii</taxon>
        <taxon>Teleostei</taxon>
        <taxon>Ostariophysi</taxon>
        <taxon>Siluriformes</taxon>
        <taxon>Bagridae</taxon>
        <taxon>Hemibagrus</taxon>
    </lineage>
</organism>
<evidence type="ECO:0000256" key="8">
    <source>
        <dbReference type="ARBA" id="ARBA00023065"/>
    </source>
</evidence>
<reference evidence="13" key="1">
    <citation type="submission" date="2023-06" db="EMBL/GenBank/DDBJ databases">
        <title>Male Hemibagrus guttatus genome.</title>
        <authorList>
            <person name="Bian C."/>
        </authorList>
    </citation>
    <scope>NUCLEOTIDE SEQUENCE</scope>
    <source>
        <strain evidence="13">Male_cb2023</strain>
        <tissue evidence="13">Muscle</tissue>
    </source>
</reference>
<protein>
    <recommendedName>
        <fullName evidence="12">RCK N-terminal domain-containing protein</fullName>
    </recommendedName>
</protein>
<dbReference type="Gene3D" id="3.40.50.720">
    <property type="entry name" value="NAD(P)-binding Rossmann-like Domain"/>
    <property type="match status" value="2"/>
</dbReference>
<dbReference type="PANTHER" id="PTHR10027">
    <property type="entry name" value="CALCIUM-ACTIVATED POTASSIUM CHANNEL ALPHA CHAIN"/>
    <property type="match status" value="1"/>
</dbReference>
<keyword evidence="4" id="KW-0812">Transmembrane</keyword>
<keyword evidence="9" id="KW-0472">Membrane</keyword>
<sequence>MLIEESVVRMLIKESVVRMLIEESVVRMLIKESVVGMLIKESVVRMLIEESVVRMLIEESVVRMLIEESVVRMLIEESVVGMLIKESVVRMLIEESVVRMLIEESVVRMLIEESVVRMLMEESVVRMLMEESVVRMLIEESVVRMLIEESVVRMLMEESVVRMLIEESVVRMLIEESVVRMLIEESVVRMLINESVVRMLIKESAVRMLIEESVVRMLIEESVVRMLIKESVVGMLIKESVVRMLIKESAVRMLIEESVVRMLIEESVVRMLIKESVVRMLIEESVVKMLIEESVVRMLIKESVVRMLIEESVVRMLIEESVVRMLIKESEVMTLIKESVVGTLIKFEQLAFLWMERQKSGGNYSRYRAQTEKHVVLCVSCLKIDLLMDFLNEFFAHPRLQDYYVVILCPAEIDVQVRRVLHIPLWAQRVIYLQGSALKDQDLMRAKMDDAEACFILSNRFEVDRLAADHQTILRAWAVKDFAPNCPLYVQILKPENKFHVKFAGSKSVKKDRRDLEKAYDRVPREELWYCMRKSGVAEKYVRVVQDMYERSRTVGRCAVGQTEEFKVEVGLHQGSALSPFLFAISAICRLRWFGHVQRRENDTTVVGRISSHNESAYREEIQSLSAWCSINNLTLNATKTKELIVDFQKSNSSRHSPIYINGEGGANSADQWQRTYRRCSANEVHHIRLEESKFFGEYQGKSFTFASFHAHKKYGVCLIAVRRLDTANILLNPGPCHIMGASDTCFYINISKEENSAFVRGHREPSRGSGDSSRGVPQTIYHGLTRLPVHSIIASMGTVAIDLHDSSDSSPEGSGPGGVALNTGRTGRSGTRVEVGGGNTLAPPPVGDSGEDRRHSIAPVLELVDGVHSPTFDLLGDQSEDEGGEDGKEEEEEEEEEVAGQGEHKGQWWGMQGEWVKGYPLNSPYIGSSPALCHLLQEKMPFCCLRLDKACHHMPYEDARSYGFKNKLIIVSAESAGNGLYNFIVPLRAYYRPRKELNPIVLLLESVPEADFLEAICWFPMVFYTVGSIDNLDSLLRCGVTFADTMVVVDKESSMIAEEDYMADAKTIVNVQTLFRLFPALSIITELTHPANMRFMQFRVKDHYSLALSKLEKKERERGSNLVFMFRLPFAAGKVFSVSMLDTLLYQSFVKDYMISITRLLLGLDSMPGSGFLCADDDDDDYIDCGDEDNDYDDIDYRDCSDDDNDYDGDDDDNDDYIDCGDEDNDYDDDDDDNDDYIDCVDEDNDYDDDEYYIDCGDDDNDYDDDDNDNNDYIDCNDVDINFVDDDYE</sequence>